<name>L1IU49_GUITC</name>
<dbReference type="OMA" id="FTERCAF"/>
<dbReference type="InterPro" id="IPR029021">
    <property type="entry name" value="Prot-tyrosine_phosphatase-like"/>
</dbReference>
<evidence type="ECO:0000256" key="1">
    <source>
        <dbReference type="PIRSR" id="PIRSR630564-1"/>
    </source>
</evidence>
<feature type="active site" description="Phosphocysteine intermediate" evidence="1">
    <location>
        <position position="295"/>
    </location>
</feature>
<evidence type="ECO:0000313" key="5">
    <source>
        <dbReference type="EnsemblProtists" id="EKX39419"/>
    </source>
</evidence>
<dbReference type="EnsemblProtists" id="EKX39419">
    <property type="protein sequence ID" value="EKX39419"/>
    <property type="gene ID" value="GUITHDRAFT_89063"/>
</dbReference>
<dbReference type="KEGG" id="gtt:GUITHDRAFT_89063"/>
<proteinExistence type="predicted"/>
<dbReference type="InterPro" id="IPR016130">
    <property type="entry name" value="Tyr_Pase_AS"/>
</dbReference>
<dbReference type="Proteomes" id="UP000011087">
    <property type="component" value="Unassembled WGS sequence"/>
</dbReference>
<dbReference type="Pfam" id="PF06602">
    <property type="entry name" value="Myotub-related"/>
    <property type="match status" value="1"/>
</dbReference>
<dbReference type="SUPFAM" id="SSF52799">
    <property type="entry name" value="(Phosphotyrosine protein) phosphatases II"/>
    <property type="match status" value="1"/>
</dbReference>
<dbReference type="PANTHER" id="PTHR10807">
    <property type="entry name" value="MYOTUBULARIN-RELATED"/>
    <property type="match status" value="1"/>
</dbReference>
<evidence type="ECO:0000313" key="4">
    <source>
        <dbReference type="EMBL" id="EKX39419.1"/>
    </source>
</evidence>
<dbReference type="EMBL" id="JH993039">
    <property type="protein sequence ID" value="EKX39419.1"/>
    <property type="molecule type" value="Genomic_DNA"/>
</dbReference>
<gene>
    <name evidence="4" type="ORF">GUITHDRAFT_89063</name>
</gene>
<dbReference type="RefSeq" id="XP_005826399.1">
    <property type="nucleotide sequence ID" value="XM_005826342.1"/>
</dbReference>
<dbReference type="InterPro" id="IPR003595">
    <property type="entry name" value="Tyr_Pase_cat"/>
</dbReference>
<dbReference type="PaxDb" id="55529-EKX39419"/>
<feature type="binding site" evidence="2">
    <location>
        <begin position="295"/>
        <end position="301"/>
    </location>
    <ligand>
        <name>substrate</name>
    </ligand>
</feature>
<dbReference type="STRING" id="905079.L1IU49"/>
<dbReference type="SMART" id="SM00404">
    <property type="entry name" value="PTPc_motif"/>
    <property type="match status" value="1"/>
</dbReference>
<evidence type="ECO:0000259" key="3">
    <source>
        <dbReference type="PROSITE" id="PS51339"/>
    </source>
</evidence>
<dbReference type="PROSITE" id="PS00383">
    <property type="entry name" value="TYR_PHOSPHATASE_1"/>
    <property type="match status" value="1"/>
</dbReference>
<dbReference type="InterPro" id="IPR010569">
    <property type="entry name" value="Myotubularin-like_Pase_dom"/>
</dbReference>
<reference evidence="5" key="3">
    <citation type="submission" date="2016-03" db="UniProtKB">
        <authorList>
            <consortium name="EnsemblProtists"/>
        </authorList>
    </citation>
    <scope>IDENTIFICATION</scope>
</reference>
<dbReference type="AlphaFoldDB" id="L1IU49"/>
<protein>
    <recommendedName>
        <fullName evidence="3">Myotubularin phosphatase domain-containing protein</fullName>
    </recommendedName>
</protein>
<dbReference type="InterPro" id="IPR030564">
    <property type="entry name" value="Myotubularin"/>
</dbReference>
<organism evidence="4">
    <name type="scientific">Guillardia theta (strain CCMP2712)</name>
    <name type="common">Cryptophyte</name>
    <dbReference type="NCBI Taxonomy" id="905079"/>
    <lineage>
        <taxon>Eukaryota</taxon>
        <taxon>Cryptophyceae</taxon>
        <taxon>Pyrenomonadales</taxon>
        <taxon>Geminigeraceae</taxon>
        <taxon>Guillardia</taxon>
    </lineage>
</organism>
<reference evidence="6" key="2">
    <citation type="submission" date="2012-11" db="EMBL/GenBank/DDBJ databases">
        <authorList>
            <person name="Kuo A."/>
            <person name="Curtis B.A."/>
            <person name="Tanifuji G."/>
            <person name="Burki F."/>
            <person name="Gruber A."/>
            <person name="Irimia M."/>
            <person name="Maruyama S."/>
            <person name="Arias M.C."/>
            <person name="Ball S.G."/>
            <person name="Gile G.H."/>
            <person name="Hirakawa Y."/>
            <person name="Hopkins J.F."/>
            <person name="Rensing S.A."/>
            <person name="Schmutz J."/>
            <person name="Symeonidi A."/>
            <person name="Elias M."/>
            <person name="Eveleigh R.J."/>
            <person name="Herman E.K."/>
            <person name="Klute M.J."/>
            <person name="Nakayama T."/>
            <person name="Obornik M."/>
            <person name="Reyes-Prieto A."/>
            <person name="Armbrust E.V."/>
            <person name="Aves S.J."/>
            <person name="Beiko R.G."/>
            <person name="Coutinho P."/>
            <person name="Dacks J.B."/>
            <person name="Durnford D.G."/>
            <person name="Fast N.M."/>
            <person name="Green B.R."/>
            <person name="Grisdale C."/>
            <person name="Hempe F."/>
            <person name="Henrissat B."/>
            <person name="Hoppner M.P."/>
            <person name="Ishida K.-I."/>
            <person name="Kim E."/>
            <person name="Koreny L."/>
            <person name="Kroth P.G."/>
            <person name="Liu Y."/>
            <person name="Malik S.-B."/>
            <person name="Maier U.G."/>
            <person name="McRose D."/>
            <person name="Mock T."/>
            <person name="Neilson J.A."/>
            <person name="Onodera N.T."/>
            <person name="Poole A.M."/>
            <person name="Pritham E.J."/>
            <person name="Richards T.A."/>
            <person name="Rocap G."/>
            <person name="Roy S.W."/>
            <person name="Sarai C."/>
            <person name="Schaack S."/>
            <person name="Shirato S."/>
            <person name="Slamovits C.H."/>
            <person name="Spencer D.F."/>
            <person name="Suzuki S."/>
            <person name="Worden A.Z."/>
            <person name="Zauner S."/>
            <person name="Barry K."/>
            <person name="Bell C."/>
            <person name="Bharti A.K."/>
            <person name="Crow J.A."/>
            <person name="Grimwood J."/>
            <person name="Kramer R."/>
            <person name="Lindquist E."/>
            <person name="Lucas S."/>
            <person name="Salamov A."/>
            <person name="McFadden G.I."/>
            <person name="Lane C.E."/>
            <person name="Keeling P.J."/>
            <person name="Gray M.W."/>
            <person name="Grigoriev I.V."/>
            <person name="Archibald J.M."/>
        </authorList>
    </citation>
    <scope>NUCLEOTIDE SEQUENCE</scope>
    <source>
        <strain evidence="6">CCMP2712</strain>
    </source>
</reference>
<dbReference type="eggNOG" id="KOG4471">
    <property type="taxonomic scope" value="Eukaryota"/>
</dbReference>
<dbReference type="GO" id="GO:0005737">
    <property type="term" value="C:cytoplasm"/>
    <property type="evidence" value="ECO:0007669"/>
    <property type="project" value="TreeGrafter"/>
</dbReference>
<dbReference type="HOGENOM" id="CLU_001839_5_3_1"/>
<feature type="domain" description="Myotubularin phosphatase" evidence="3">
    <location>
        <begin position="74"/>
        <end position="456"/>
    </location>
</feature>
<reference evidence="4 6" key="1">
    <citation type="journal article" date="2012" name="Nature">
        <title>Algal genomes reveal evolutionary mosaicism and the fate of nucleomorphs.</title>
        <authorList>
            <consortium name="DOE Joint Genome Institute"/>
            <person name="Curtis B.A."/>
            <person name="Tanifuji G."/>
            <person name="Burki F."/>
            <person name="Gruber A."/>
            <person name="Irimia M."/>
            <person name="Maruyama S."/>
            <person name="Arias M.C."/>
            <person name="Ball S.G."/>
            <person name="Gile G.H."/>
            <person name="Hirakawa Y."/>
            <person name="Hopkins J.F."/>
            <person name="Kuo A."/>
            <person name="Rensing S.A."/>
            <person name="Schmutz J."/>
            <person name="Symeonidi A."/>
            <person name="Elias M."/>
            <person name="Eveleigh R.J."/>
            <person name="Herman E.K."/>
            <person name="Klute M.J."/>
            <person name="Nakayama T."/>
            <person name="Obornik M."/>
            <person name="Reyes-Prieto A."/>
            <person name="Armbrust E.V."/>
            <person name="Aves S.J."/>
            <person name="Beiko R.G."/>
            <person name="Coutinho P."/>
            <person name="Dacks J.B."/>
            <person name="Durnford D.G."/>
            <person name="Fast N.M."/>
            <person name="Green B.R."/>
            <person name="Grisdale C.J."/>
            <person name="Hempel F."/>
            <person name="Henrissat B."/>
            <person name="Hoppner M.P."/>
            <person name="Ishida K."/>
            <person name="Kim E."/>
            <person name="Koreny L."/>
            <person name="Kroth P.G."/>
            <person name="Liu Y."/>
            <person name="Malik S.B."/>
            <person name="Maier U.G."/>
            <person name="McRose D."/>
            <person name="Mock T."/>
            <person name="Neilson J.A."/>
            <person name="Onodera N.T."/>
            <person name="Poole A.M."/>
            <person name="Pritham E.J."/>
            <person name="Richards T.A."/>
            <person name="Rocap G."/>
            <person name="Roy S.W."/>
            <person name="Sarai C."/>
            <person name="Schaack S."/>
            <person name="Shirato S."/>
            <person name="Slamovits C.H."/>
            <person name="Spencer D.F."/>
            <person name="Suzuki S."/>
            <person name="Worden A.Z."/>
            <person name="Zauner S."/>
            <person name="Barry K."/>
            <person name="Bell C."/>
            <person name="Bharti A.K."/>
            <person name="Crow J.A."/>
            <person name="Grimwood J."/>
            <person name="Kramer R."/>
            <person name="Lindquist E."/>
            <person name="Lucas S."/>
            <person name="Salamov A."/>
            <person name="McFadden G.I."/>
            <person name="Lane C.E."/>
            <person name="Keeling P.J."/>
            <person name="Gray M.W."/>
            <person name="Grigoriev I.V."/>
            <person name="Archibald J.M."/>
        </authorList>
    </citation>
    <scope>NUCLEOTIDE SEQUENCE</scope>
    <source>
        <strain evidence="4 6">CCMP2712</strain>
    </source>
</reference>
<dbReference type="OrthoDB" id="271628at2759"/>
<dbReference type="PROSITE" id="PS51339">
    <property type="entry name" value="PPASE_MYOTUBULARIN"/>
    <property type="match status" value="1"/>
</dbReference>
<sequence length="467" mass="53868">MIRIPLSMISTIQAGDRFSVSIRFIDFKEVQVNLKDKSTAEEFINVVSNFSFCSTPQDWFVFAYKTIVSPDIDGWNVYNMVSEYKRLELLGGESNMWRTSTANENFSLCESYSKLLVVPSNVSDDELLASARYRQNNRLPVVTWRNAQSRTMLFRSSQPLVGLLGRRCKEDEKLLRTCVDNMGDGRGVVVFDCRSSSSAIAQRFLAGGGRELVRSMYYGIADYVMLNIQNLSCQREHFDELMRTCKTMNDKTLRNIRIISTLTQSNWCKQLYQITTGAIAVANVLEKKASVLIHCSDGLNRTSQVSCLAQVLLDPYYRSFEGFQVLIEKDWVGFGHNFPLRLGYFSGEGRKMFSPIFIQWLDCVWQCMRMRPTSFEFNEKFLIAIAEASMQRRYGTFAFQSPCMATASRATERTVSVWTDLRARRSEFINPFYKDSLRYLQLYFSEKEISFWSGFYLKISQSSDLNM</sequence>
<evidence type="ECO:0000313" key="6">
    <source>
        <dbReference type="Proteomes" id="UP000011087"/>
    </source>
</evidence>
<evidence type="ECO:0000256" key="2">
    <source>
        <dbReference type="PIRSR" id="PIRSR630564-2"/>
    </source>
</evidence>
<accession>L1IU49</accession>
<keyword evidence="6" id="KW-1185">Reference proteome</keyword>
<dbReference type="GeneID" id="17296245"/>